<name>A0A4S4L136_9AGAM</name>
<feature type="region of interest" description="Disordered" evidence="2">
    <location>
        <begin position="774"/>
        <end position="822"/>
    </location>
</feature>
<dbReference type="EMBL" id="SGPK01000340">
    <property type="protein sequence ID" value="THH04471.1"/>
    <property type="molecule type" value="Genomic_DNA"/>
</dbReference>
<dbReference type="Pfam" id="PF03033">
    <property type="entry name" value="Glyco_transf_28"/>
    <property type="match status" value="1"/>
</dbReference>
<dbReference type="OrthoDB" id="5835829at2759"/>
<dbReference type="Gene3D" id="3.40.50.2000">
    <property type="entry name" value="Glycogen Phosphorylase B"/>
    <property type="match status" value="2"/>
</dbReference>
<evidence type="ECO:0000259" key="3">
    <source>
        <dbReference type="Pfam" id="PF03033"/>
    </source>
</evidence>
<evidence type="ECO:0000313" key="6">
    <source>
        <dbReference type="Proteomes" id="UP000308199"/>
    </source>
</evidence>
<feature type="compositionally biased region" description="Low complexity" evidence="2">
    <location>
        <begin position="850"/>
        <end position="860"/>
    </location>
</feature>
<evidence type="ECO:0000256" key="1">
    <source>
        <dbReference type="ARBA" id="ARBA00022679"/>
    </source>
</evidence>
<dbReference type="PANTHER" id="PTHR48050">
    <property type="entry name" value="STEROL 3-BETA-GLUCOSYLTRANSFERASE"/>
    <property type="match status" value="1"/>
</dbReference>
<dbReference type="Proteomes" id="UP000308199">
    <property type="component" value="Unassembled WGS sequence"/>
</dbReference>
<organism evidence="5 6">
    <name type="scientific">Phellinidium pouzarii</name>
    <dbReference type="NCBI Taxonomy" id="167371"/>
    <lineage>
        <taxon>Eukaryota</taxon>
        <taxon>Fungi</taxon>
        <taxon>Dikarya</taxon>
        <taxon>Basidiomycota</taxon>
        <taxon>Agaricomycotina</taxon>
        <taxon>Agaricomycetes</taxon>
        <taxon>Hymenochaetales</taxon>
        <taxon>Hymenochaetaceae</taxon>
        <taxon>Phellinidium</taxon>
    </lineage>
</organism>
<proteinExistence type="predicted"/>
<dbReference type="InterPro" id="IPR050426">
    <property type="entry name" value="Glycosyltransferase_28"/>
</dbReference>
<dbReference type="CDD" id="cd03784">
    <property type="entry name" value="GT1_Gtf-like"/>
    <property type="match status" value="1"/>
</dbReference>
<dbReference type="SUPFAM" id="SSF53756">
    <property type="entry name" value="UDP-Glycosyltransferase/glycogen phosphorylase"/>
    <property type="match status" value="1"/>
</dbReference>
<evidence type="ECO:0000256" key="2">
    <source>
        <dbReference type="SAM" id="MobiDB-lite"/>
    </source>
</evidence>
<feature type="compositionally biased region" description="Low complexity" evidence="2">
    <location>
        <begin position="783"/>
        <end position="798"/>
    </location>
</feature>
<feature type="domain" description="Glycosyltransferase family 28 N-terminal" evidence="3">
    <location>
        <begin position="78"/>
        <end position="226"/>
    </location>
</feature>
<feature type="compositionally biased region" description="Polar residues" evidence="2">
    <location>
        <begin position="838"/>
        <end position="849"/>
    </location>
</feature>
<dbReference type="InterPro" id="IPR004276">
    <property type="entry name" value="GlycoTrans_28_N"/>
</dbReference>
<sequence length="886" mass="96637">MRSTFSKLPEAERLIDYAQYFVSGAGLASAARLTDDGRINVSLDLKHILPDLPPDYAKEVQESATDSTGFRSPPCMNIVIMIVGSRGDVQPFVALGKKLLQAGHRVRLATHGTFRSFVTDHDLEFYDIGGNPEDLMSYMVKNPGLVPGLESLTNGDIGRKRSMLKDMLEGCWKACYEADSEAGKSFAADAIISNPPAFAHVHCAEALGIPLNLSFTMPWCATAAFPHPLVNIEHSNAKTGLSNYLSYALTDHMTWQGLGDIIDDFREKRLGIRRLHLRNGPGLVDKLKIPWSYCISPALVSKPKDWKNYIDIVGFYFLDLSANYTPPEDLVAFLAAGPPPIYIGFGSIVVDDPQELTSILFKAVAKAGVRALISAGWGGFGSGDVPSNVFILGNVPHDWLFSKVSAVCHHGGAGTTAIGLRMGKPTIIVPFFGDQPFWGDMVYQSGAGPQPIRHKDLDVERLTAAINFVVKPGSQEAAHRLSRQIQAEDGTENGVLSFYRHLPLLNMRCDIDPSRIAVWWSTEHCLKLSAFAAQTLADRKLLDLRSLDLHRPAEYNSSKKVTDPVSGGASSIFWTVTNYYTGIAQIFYNPVKGVIKTATAIPRGVLDIITSIQEGLHNMPELYGSDVRQTDPADGFKSGMRKAGEGFFYGYYDAITGIIKEPIQGGKKEGFVGVLKGSGRSFVNATVRPAAGITGLVAHPLHGAWASVAKRFVKRPVQAQRATRLSDGERDLKNSSVEQRMRVLENFQVAKTFEKERKEKYKDAAKKVLAEAHEEVLHEETSSPDTTFSSTSMSTLSSADNSGRAAPEPTSARSLQASGADEEHAQFLRDLEIATQLSLRSSSEDSLNPASSAATSSTAAHTDDLTADEGQFLKDIEEARKRSLQL</sequence>
<evidence type="ECO:0000259" key="4">
    <source>
        <dbReference type="Pfam" id="PF06722"/>
    </source>
</evidence>
<keyword evidence="6" id="KW-1185">Reference proteome</keyword>
<gene>
    <name evidence="5" type="ORF">EW145_g5499</name>
</gene>
<protein>
    <submittedName>
        <fullName evidence="5">Uncharacterized protein</fullName>
    </submittedName>
</protein>
<dbReference type="GO" id="GO:0005975">
    <property type="term" value="P:carbohydrate metabolic process"/>
    <property type="evidence" value="ECO:0007669"/>
    <property type="project" value="InterPro"/>
</dbReference>
<dbReference type="AlphaFoldDB" id="A0A4S4L136"/>
<comment type="caution">
    <text evidence="5">The sequence shown here is derived from an EMBL/GenBank/DDBJ whole genome shotgun (WGS) entry which is preliminary data.</text>
</comment>
<feature type="region of interest" description="Disordered" evidence="2">
    <location>
        <begin position="838"/>
        <end position="871"/>
    </location>
</feature>
<accession>A0A4S4L136</accession>
<dbReference type="PANTHER" id="PTHR48050:SF13">
    <property type="entry name" value="STEROL 3-BETA-GLUCOSYLTRANSFERASE UGT80A2"/>
    <property type="match status" value="1"/>
</dbReference>
<feature type="domain" description="Erythromycin biosynthesis protein CIII-like C-terminal" evidence="4">
    <location>
        <begin position="383"/>
        <end position="486"/>
    </location>
</feature>
<evidence type="ECO:0000313" key="5">
    <source>
        <dbReference type="EMBL" id="THH04471.1"/>
    </source>
</evidence>
<dbReference type="InterPro" id="IPR002213">
    <property type="entry name" value="UDP_glucos_trans"/>
</dbReference>
<reference evidence="5 6" key="1">
    <citation type="submission" date="2019-02" db="EMBL/GenBank/DDBJ databases">
        <title>Genome sequencing of the rare red list fungi Phellinidium pouzarii.</title>
        <authorList>
            <person name="Buettner E."/>
            <person name="Kellner H."/>
        </authorList>
    </citation>
    <scope>NUCLEOTIDE SEQUENCE [LARGE SCALE GENOMIC DNA]</scope>
    <source>
        <strain evidence="5 6">DSM 108285</strain>
    </source>
</reference>
<dbReference type="InterPro" id="IPR010610">
    <property type="entry name" value="EryCIII-like_C"/>
</dbReference>
<dbReference type="Pfam" id="PF06722">
    <property type="entry name" value="EryCIII-like_C"/>
    <property type="match status" value="1"/>
</dbReference>
<dbReference type="GO" id="GO:0016906">
    <property type="term" value="F:sterol 3-beta-glucosyltransferase activity"/>
    <property type="evidence" value="ECO:0007669"/>
    <property type="project" value="UniProtKB-ARBA"/>
</dbReference>
<keyword evidence="1" id="KW-0808">Transferase</keyword>
<dbReference type="FunFam" id="3.40.50.2000:FF:000009">
    <property type="entry name" value="Sterol 3-beta-glucosyltransferase UGT80A2"/>
    <property type="match status" value="1"/>
</dbReference>